<dbReference type="KEGG" id="gms:SOIL9_33330"/>
<dbReference type="Proteomes" id="UP000464178">
    <property type="component" value="Chromosome"/>
</dbReference>
<dbReference type="AlphaFoldDB" id="A0A6P2CZG7"/>
<name>A0A6P2CZG7_9BACT</name>
<keyword evidence="1" id="KW-1133">Transmembrane helix</keyword>
<keyword evidence="3" id="KW-1185">Reference proteome</keyword>
<evidence type="ECO:0000256" key="1">
    <source>
        <dbReference type="SAM" id="Phobius"/>
    </source>
</evidence>
<sequence length="52" mass="6274">MPLFGFDAMQDWERAESELQFWCYAVVLTPLLLWIVANILLQHIAWPRTRKR</sequence>
<evidence type="ECO:0000313" key="2">
    <source>
        <dbReference type="EMBL" id="VTR94381.1"/>
    </source>
</evidence>
<keyword evidence="1" id="KW-0812">Transmembrane</keyword>
<accession>A0A6P2CZG7</accession>
<feature type="transmembrane region" description="Helical" evidence="1">
    <location>
        <begin position="19"/>
        <end position="41"/>
    </location>
</feature>
<evidence type="ECO:0000313" key="3">
    <source>
        <dbReference type="Proteomes" id="UP000464178"/>
    </source>
</evidence>
<protein>
    <submittedName>
        <fullName evidence="2">Uncharacterized protein</fullName>
    </submittedName>
</protein>
<reference evidence="2 3" key="1">
    <citation type="submission" date="2019-05" db="EMBL/GenBank/DDBJ databases">
        <authorList>
            <consortium name="Science for Life Laboratories"/>
        </authorList>
    </citation>
    <scope>NUCLEOTIDE SEQUENCE [LARGE SCALE GENOMIC DNA]</scope>
    <source>
        <strain evidence="2">Soil9</strain>
    </source>
</reference>
<dbReference type="EMBL" id="LR593886">
    <property type="protein sequence ID" value="VTR94381.1"/>
    <property type="molecule type" value="Genomic_DNA"/>
</dbReference>
<organism evidence="2 3">
    <name type="scientific">Gemmata massiliana</name>
    <dbReference type="NCBI Taxonomy" id="1210884"/>
    <lineage>
        <taxon>Bacteria</taxon>
        <taxon>Pseudomonadati</taxon>
        <taxon>Planctomycetota</taxon>
        <taxon>Planctomycetia</taxon>
        <taxon>Gemmatales</taxon>
        <taxon>Gemmataceae</taxon>
        <taxon>Gemmata</taxon>
    </lineage>
</organism>
<gene>
    <name evidence="2" type="ORF">SOIL9_33330</name>
</gene>
<keyword evidence="1" id="KW-0472">Membrane</keyword>
<proteinExistence type="predicted"/>